<evidence type="ECO:0000259" key="5">
    <source>
        <dbReference type="Pfam" id="PF01515"/>
    </source>
</evidence>
<accession>A0AAI8AMS9</accession>
<name>A0AAI8AMS9_MESHY</name>
<evidence type="ECO:0000256" key="4">
    <source>
        <dbReference type="ARBA" id="ARBA00023315"/>
    </source>
</evidence>
<dbReference type="PANTHER" id="PTHR43356">
    <property type="entry name" value="PHOSPHATE ACETYLTRANSFERASE"/>
    <property type="match status" value="1"/>
</dbReference>
<dbReference type="SUPFAM" id="SSF53659">
    <property type="entry name" value="Isocitrate/Isopropylmalate dehydrogenase-like"/>
    <property type="match status" value="1"/>
</dbReference>
<feature type="domain" description="Phosphate acetyl/butaryl transferase" evidence="5">
    <location>
        <begin position="14"/>
        <end position="311"/>
    </location>
</feature>
<dbReference type="KEGG" id="mhs:MOS_337"/>
<comment type="catalytic activity">
    <reaction evidence="1">
        <text>acetyl-CoA + phosphate = acetyl phosphate + CoA</text>
        <dbReference type="Rhea" id="RHEA:19521"/>
        <dbReference type="ChEBI" id="CHEBI:22191"/>
        <dbReference type="ChEBI" id="CHEBI:43474"/>
        <dbReference type="ChEBI" id="CHEBI:57287"/>
        <dbReference type="ChEBI" id="CHEBI:57288"/>
        <dbReference type="EC" id="2.3.1.8"/>
    </reaction>
</comment>
<organism evidence="6 7">
    <name type="scientific">Mesomycoplasma hyorhinis SK76</name>
    <dbReference type="NCBI Taxonomy" id="1118964"/>
    <lineage>
        <taxon>Bacteria</taxon>
        <taxon>Bacillati</taxon>
        <taxon>Mycoplasmatota</taxon>
        <taxon>Mycoplasmoidales</taxon>
        <taxon>Metamycoplasmataceae</taxon>
        <taxon>Mesomycoplasma</taxon>
    </lineage>
</organism>
<dbReference type="PIRSF" id="PIRSF000428">
    <property type="entry name" value="P_Ac_trans"/>
    <property type="match status" value="1"/>
</dbReference>
<evidence type="ECO:0000256" key="1">
    <source>
        <dbReference type="ARBA" id="ARBA00000705"/>
    </source>
</evidence>
<keyword evidence="3" id="KW-0808">Transferase</keyword>
<dbReference type="RefSeq" id="WP_014335499.1">
    <property type="nucleotide sequence ID" value="NC_019552.1"/>
</dbReference>
<dbReference type="InterPro" id="IPR050500">
    <property type="entry name" value="Phos_Acetyltrans/Butyryltrans"/>
</dbReference>
<dbReference type="Gene3D" id="3.40.50.10750">
    <property type="entry name" value="Isocitrate/Isopropylmalate dehydrogenase-like"/>
    <property type="match status" value="1"/>
</dbReference>
<dbReference type="Pfam" id="PF01515">
    <property type="entry name" value="PTA_PTB"/>
    <property type="match status" value="1"/>
</dbReference>
<comment type="similarity">
    <text evidence="2">Belongs to the phosphate acetyltransferase and butyryltransferase family.</text>
</comment>
<evidence type="ECO:0000256" key="2">
    <source>
        <dbReference type="ARBA" id="ARBA00005656"/>
    </source>
</evidence>
<dbReference type="PANTHER" id="PTHR43356:SF3">
    <property type="entry name" value="PHOSPHATE ACETYLTRANSFERASE"/>
    <property type="match status" value="1"/>
</dbReference>
<evidence type="ECO:0000313" key="7">
    <source>
        <dbReference type="Proteomes" id="UP000009399"/>
    </source>
</evidence>
<dbReference type="InterPro" id="IPR042112">
    <property type="entry name" value="P_AcTrfase_dom2"/>
</dbReference>
<evidence type="ECO:0000256" key="3">
    <source>
        <dbReference type="ARBA" id="ARBA00022679"/>
    </source>
</evidence>
<dbReference type="InterPro" id="IPR002505">
    <property type="entry name" value="PTA_PTB"/>
</dbReference>
<dbReference type="AlphaFoldDB" id="A0AAI8AMS9"/>
<keyword evidence="4" id="KW-0012">Acyltransferase</keyword>
<protein>
    <submittedName>
        <fullName evidence="6">Phosphate acetyltransferase</fullName>
    </submittedName>
</protein>
<dbReference type="EMBL" id="CP003914">
    <property type="protein sequence ID" value="AFX74262.1"/>
    <property type="molecule type" value="Genomic_DNA"/>
</dbReference>
<dbReference type="NCBIfam" id="NF007233">
    <property type="entry name" value="PRK09653.1"/>
    <property type="match status" value="1"/>
</dbReference>
<sequence>MSYQKELENLVLSNQKLSGVKKILIIDGKDPRAIKAAKNLKSQGLVHPILLSETQFDSEGVELEVLSEEKIQLFAKEFFEFRKGKETEEGALKAMKTLPFYACMLLRKGLVDGVIGGLEFPTADILRAAFKVIGPVKGIKTISSVMIMHKNNEKFIFSDISVNISPSSEQLAEIGHNATLFAKNLGFNPNVAFLSFSTSGSGKSLEAEAVETATKLYNENASTKALGEIQFDAAMDLEIRKAKYKGEMNLDPVNVLIFPNLNAGNIGYKIAQRLGGFGAIGPIITGIAKPINDLSRGSTVEDIFNTALITALQAEGTK</sequence>
<dbReference type="Gene3D" id="3.40.50.10950">
    <property type="match status" value="1"/>
</dbReference>
<gene>
    <name evidence="6" type="ORF">MOS_337</name>
</gene>
<dbReference type="Proteomes" id="UP000009399">
    <property type="component" value="Chromosome"/>
</dbReference>
<proteinExistence type="inferred from homology"/>
<dbReference type="InterPro" id="IPR012147">
    <property type="entry name" value="P_Ac_Bu_trans"/>
</dbReference>
<reference evidence="6 7" key="1">
    <citation type="journal article" date="2013" name="Genome Announc.">
        <title>Complete Genome Sequence of Mycoplasma hyorhinis Strain SK76.</title>
        <authorList>
            <person name="Goodison S."/>
            <person name="Urquidi V."/>
            <person name="Kumar D."/>
            <person name="Reyes L."/>
            <person name="Rosser C.J."/>
        </authorList>
    </citation>
    <scope>NUCLEOTIDE SEQUENCE [LARGE SCALE GENOMIC DNA]</scope>
    <source>
        <strain evidence="6 7">SK76</strain>
    </source>
</reference>
<dbReference type="InterPro" id="IPR042113">
    <property type="entry name" value="P_AcTrfase_dom1"/>
</dbReference>
<dbReference type="GeneID" id="93248453"/>
<dbReference type="GO" id="GO:0008959">
    <property type="term" value="F:phosphate acetyltransferase activity"/>
    <property type="evidence" value="ECO:0007669"/>
    <property type="project" value="UniProtKB-EC"/>
</dbReference>
<evidence type="ECO:0000313" key="6">
    <source>
        <dbReference type="EMBL" id="AFX74262.1"/>
    </source>
</evidence>